<reference evidence="1" key="1">
    <citation type="submission" date="2023-08" db="EMBL/GenBank/DDBJ databases">
        <authorList>
            <person name="Chen Y."/>
            <person name="Shah S."/>
            <person name="Dougan E. K."/>
            <person name="Thang M."/>
            <person name="Chan C."/>
        </authorList>
    </citation>
    <scope>NUCLEOTIDE SEQUENCE</scope>
</reference>
<sequence>MLLLQELAAAGEQSDAPRLRQLMIEASALDLAVPPSVRALLDELEVEERTQKAFTSTSTVKSRVAGGRLREAGSHASETAPA</sequence>
<dbReference type="Proteomes" id="UP001178507">
    <property type="component" value="Unassembled WGS sequence"/>
</dbReference>
<keyword evidence="2" id="KW-1185">Reference proteome</keyword>
<protein>
    <submittedName>
        <fullName evidence="1">Uncharacterized protein</fullName>
    </submittedName>
</protein>
<dbReference type="EMBL" id="CAUJNA010002447">
    <property type="protein sequence ID" value="CAJ1392997.1"/>
    <property type="molecule type" value="Genomic_DNA"/>
</dbReference>
<evidence type="ECO:0000313" key="1">
    <source>
        <dbReference type="EMBL" id="CAJ1392997.1"/>
    </source>
</evidence>
<name>A0AA36N3F9_9DINO</name>
<accession>A0AA36N3F9</accession>
<evidence type="ECO:0000313" key="2">
    <source>
        <dbReference type="Proteomes" id="UP001178507"/>
    </source>
</evidence>
<proteinExistence type="predicted"/>
<gene>
    <name evidence="1" type="ORF">EVOR1521_LOCUS17952</name>
</gene>
<organism evidence="1 2">
    <name type="scientific">Effrenium voratum</name>
    <dbReference type="NCBI Taxonomy" id="2562239"/>
    <lineage>
        <taxon>Eukaryota</taxon>
        <taxon>Sar</taxon>
        <taxon>Alveolata</taxon>
        <taxon>Dinophyceae</taxon>
        <taxon>Suessiales</taxon>
        <taxon>Symbiodiniaceae</taxon>
        <taxon>Effrenium</taxon>
    </lineage>
</organism>
<comment type="caution">
    <text evidence="1">The sequence shown here is derived from an EMBL/GenBank/DDBJ whole genome shotgun (WGS) entry which is preliminary data.</text>
</comment>
<dbReference type="AlphaFoldDB" id="A0AA36N3F9"/>